<evidence type="ECO:0000256" key="4">
    <source>
        <dbReference type="ARBA" id="ARBA00022528"/>
    </source>
</evidence>
<dbReference type="STRING" id="1036808.A0A0C3DZ50"/>
<dbReference type="InterPro" id="IPR045058">
    <property type="entry name" value="GIMA/IAN/Toc"/>
</dbReference>
<dbReference type="GO" id="GO:0015031">
    <property type="term" value="P:protein transport"/>
    <property type="evidence" value="ECO:0007669"/>
    <property type="project" value="UniProtKB-KW"/>
</dbReference>
<evidence type="ECO:0000256" key="12">
    <source>
        <dbReference type="ARBA" id="ARBA00022989"/>
    </source>
</evidence>
<evidence type="ECO:0000256" key="8">
    <source>
        <dbReference type="ARBA" id="ARBA00022801"/>
    </source>
</evidence>
<keyword evidence="10" id="KW-0460">Magnesium</keyword>
<dbReference type="HOGENOM" id="CLU_032838_0_0_1"/>
<dbReference type="SUPFAM" id="SSF52540">
    <property type="entry name" value="P-loop containing nucleoside triphosphate hydrolases"/>
    <property type="match status" value="2"/>
</dbReference>
<organism evidence="16 17">
    <name type="scientific">Scleroderma citrinum Foug A</name>
    <dbReference type="NCBI Taxonomy" id="1036808"/>
    <lineage>
        <taxon>Eukaryota</taxon>
        <taxon>Fungi</taxon>
        <taxon>Dikarya</taxon>
        <taxon>Basidiomycota</taxon>
        <taxon>Agaricomycotina</taxon>
        <taxon>Agaricomycetes</taxon>
        <taxon>Agaricomycetidae</taxon>
        <taxon>Boletales</taxon>
        <taxon>Sclerodermatineae</taxon>
        <taxon>Sclerodermataceae</taxon>
        <taxon>Scleroderma</taxon>
    </lineage>
</organism>
<reference evidence="17" key="2">
    <citation type="submission" date="2015-01" db="EMBL/GenBank/DDBJ databases">
        <title>Evolutionary Origins and Diversification of the Mycorrhizal Mutualists.</title>
        <authorList>
            <consortium name="DOE Joint Genome Institute"/>
            <consortium name="Mycorrhizal Genomics Consortium"/>
            <person name="Kohler A."/>
            <person name="Kuo A."/>
            <person name="Nagy L.G."/>
            <person name="Floudas D."/>
            <person name="Copeland A."/>
            <person name="Barry K.W."/>
            <person name="Cichocki N."/>
            <person name="Veneault-Fourrey C."/>
            <person name="LaButti K."/>
            <person name="Lindquist E.A."/>
            <person name="Lipzen A."/>
            <person name="Lundell T."/>
            <person name="Morin E."/>
            <person name="Murat C."/>
            <person name="Riley R."/>
            <person name="Ohm R."/>
            <person name="Sun H."/>
            <person name="Tunlid A."/>
            <person name="Henrissat B."/>
            <person name="Grigoriev I.V."/>
            <person name="Hibbett D.S."/>
            <person name="Martin F."/>
        </authorList>
    </citation>
    <scope>NUCLEOTIDE SEQUENCE [LARGE SCALE GENOMIC DNA]</scope>
    <source>
        <strain evidence="17">Foug A</strain>
    </source>
</reference>
<reference evidence="16 17" key="1">
    <citation type="submission" date="2014-04" db="EMBL/GenBank/DDBJ databases">
        <authorList>
            <consortium name="DOE Joint Genome Institute"/>
            <person name="Kuo A."/>
            <person name="Kohler A."/>
            <person name="Nagy L.G."/>
            <person name="Floudas D."/>
            <person name="Copeland A."/>
            <person name="Barry K.W."/>
            <person name="Cichocki N."/>
            <person name="Veneault-Fourrey C."/>
            <person name="LaButti K."/>
            <person name="Lindquist E.A."/>
            <person name="Lipzen A."/>
            <person name="Lundell T."/>
            <person name="Morin E."/>
            <person name="Murat C."/>
            <person name="Sun H."/>
            <person name="Tunlid A."/>
            <person name="Henrissat B."/>
            <person name="Grigoriev I.V."/>
            <person name="Hibbett D.S."/>
            <person name="Martin F."/>
            <person name="Nordberg H.P."/>
            <person name="Cantor M.N."/>
            <person name="Hua S.X."/>
        </authorList>
    </citation>
    <scope>NUCLEOTIDE SEQUENCE [LARGE SCALE GENOMIC DNA]</scope>
    <source>
        <strain evidence="16 17">Foug A</strain>
    </source>
</reference>
<keyword evidence="8" id="KW-0378">Hydrolase</keyword>
<dbReference type="AlphaFoldDB" id="A0A0C3DZ50"/>
<dbReference type="InterPro" id="IPR006073">
    <property type="entry name" value="GTP-bd"/>
</dbReference>
<evidence type="ECO:0000313" key="17">
    <source>
        <dbReference type="Proteomes" id="UP000053989"/>
    </source>
</evidence>
<keyword evidence="7" id="KW-0479">Metal-binding</keyword>
<evidence type="ECO:0000313" key="16">
    <source>
        <dbReference type="EMBL" id="KIM61121.1"/>
    </source>
</evidence>
<evidence type="ECO:0000256" key="10">
    <source>
        <dbReference type="ARBA" id="ARBA00022842"/>
    </source>
</evidence>
<comment type="subcellular location">
    <subcellularLocation>
        <location evidence="2">Membrane</location>
        <topology evidence="2">Single-pass membrane protein</topology>
    </subcellularLocation>
    <subcellularLocation>
        <location evidence="14">Plastid</location>
        <location evidence="14">Chloroplast outer membrane</location>
    </subcellularLocation>
</comment>
<protein>
    <recommendedName>
        <fullName evidence="15">G domain-containing protein</fullName>
    </recommendedName>
</protein>
<feature type="domain" description="G" evidence="15">
    <location>
        <begin position="6"/>
        <end position="100"/>
    </location>
</feature>
<keyword evidence="4" id="KW-0150">Chloroplast</keyword>
<evidence type="ECO:0000256" key="14">
    <source>
        <dbReference type="ARBA" id="ARBA00024013"/>
    </source>
</evidence>
<dbReference type="PANTHER" id="PTHR10903:SF135">
    <property type="entry name" value="TRANSLOCASE OF CHLOROPLAST 120, CHLOROPLASTIC-RELATED"/>
    <property type="match status" value="1"/>
</dbReference>
<sequence length="451" mass="50056">MSTRNIVIAGDTGVGKSSVINLILGETRALVSNDAGAVTPDETRYPATISSHTYYVWDTPGLNGGTQGNAPTKDAAGILRNLLTRLDKTHGVHLLVLCFRGTKVTKMMRQTYRAVTGICAKLLSGVPVVAVITELEKVASSPHGMESWWTDNKDTLTNYKMKFNGHACITTLSDECHPQTPGRYRECQTAIRKLIRDCSLPPKSASAQRINVVLFGEVGAGKSSIINLIAGQEVAPISADAQVCTLDSNLYSFDIGPTRIQIWDTVGLNEADLDVREYFSALEKAIRLMKELDSAGGISLLLFCVNGNRSPKSMQGHYRLFYEVFGRKQVPIALVVTHLEMEQHMEDWWSRNTKALQQHDIVAAGHACVTGLAGHPKYQQSQDAIRALLTQYNEQGKFVMPQPSWFGWFMKSWKALRREDMIHVLTERCHLKPEVAERVVAFWNQVPLDAD</sequence>
<dbReference type="InterPro" id="IPR027417">
    <property type="entry name" value="P-loop_NTPase"/>
</dbReference>
<evidence type="ECO:0000256" key="11">
    <source>
        <dbReference type="ARBA" id="ARBA00022927"/>
    </source>
</evidence>
<keyword evidence="17" id="KW-1185">Reference proteome</keyword>
<evidence type="ECO:0000256" key="6">
    <source>
        <dbReference type="ARBA" id="ARBA00022692"/>
    </source>
</evidence>
<evidence type="ECO:0000256" key="13">
    <source>
        <dbReference type="ARBA" id="ARBA00023136"/>
    </source>
</evidence>
<gene>
    <name evidence="16" type="ORF">SCLCIDRAFT_26092</name>
</gene>
<keyword evidence="13" id="KW-0472">Membrane</keyword>
<dbReference type="GO" id="GO:0046872">
    <property type="term" value="F:metal ion binding"/>
    <property type="evidence" value="ECO:0007669"/>
    <property type="project" value="UniProtKB-KW"/>
</dbReference>
<dbReference type="CDD" id="cd00882">
    <property type="entry name" value="Ras_like_GTPase"/>
    <property type="match status" value="2"/>
</dbReference>
<keyword evidence="5" id="KW-0934">Plastid</keyword>
<dbReference type="GO" id="GO:0005525">
    <property type="term" value="F:GTP binding"/>
    <property type="evidence" value="ECO:0007669"/>
    <property type="project" value="InterPro"/>
</dbReference>
<dbReference type="OrthoDB" id="8954335at2759"/>
<dbReference type="GO" id="GO:0016020">
    <property type="term" value="C:membrane"/>
    <property type="evidence" value="ECO:0007669"/>
    <property type="project" value="UniProtKB-SubCell"/>
</dbReference>
<dbReference type="Gene3D" id="3.40.50.300">
    <property type="entry name" value="P-loop containing nucleotide triphosphate hydrolases"/>
    <property type="match status" value="2"/>
</dbReference>
<dbReference type="PANTHER" id="PTHR10903">
    <property type="entry name" value="GTPASE, IMAP FAMILY MEMBER-RELATED"/>
    <property type="match status" value="1"/>
</dbReference>
<name>A0A0C3DZ50_9AGAM</name>
<evidence type="ECO:0000259" key="15">
    <source>
        <dbReference type="Pfam" id="PF01926"/>
    </source>
</evidence>
<feature type="domain" description="G" evidence="15">
    <location>
        <begin position="211"/>
        <end position="335"/>
    </location>
</feature>
<comment type="cofactor">
    <cofactor evidence="1">
        <name>Mg(2+)</name>
        <dbReference type="ChEBI" id="CHEBI:18420"/>
    </cofactor>
</comment>
<evidence type="ECO:0000256" key="5">
    <source>
        <dbReference type="ARBA" id="ARBA00022640"/>
    </source>
</evidence>
<evidence type="ECO:0000256" key="7">
    <source>
        <dbReference type="ARBA" id="ARBA00022723"/>
    </source>
</evidence>
<accession>A0A0C3DZ50</accession>
<dbReference type="Pfam" id="PF01926">
    <property type="entry name" value="MMR_HSR1"/>
    <property type="match status" value="2"/>
</dbReference>
<dbReference type="EMBL" id="KN822055">
    <property type="protein sequence ID" value="KIM61121.1"/>
    <property type="molecule type" value="Genomic_DNA"/>
</dbReference>
<keyword evidence="11" id="KW-0653">Protein transport</keyword>
<evidence type="ECO:0000256" key="3">
    <source>
        <dbReference type="ARBA" id="ARBA00022448"/>
    </source>
</evidence>
<dbReference type="Proteomes" id="UP000053989">
    <property type="component" value="Unassembled WGS sequence"/>
</dbReference>
<keyword evidence="3" id="KW-0813">Transport</keyword>
<keyword evidence="12" id="KW-1133">Transmembrane helix</keyword>
<evidence type="ECO:0000256" key="1">
    <source>
        <dbReference type="ARBA" id="ARBA00001946"/>
    </source>
</evidence>
<keyword evidence="9" id="KW-1002">Plastid outer membrane</keyword>
<keyword evidence="6" id="KW-0812">Transmembrane</keyword>
<dbReference type="GO" id="GO:0016787">
    <property type="term" value="F:hydrolase activity"/>
    <property type="evidence" value="ECO:0007669"/>
    <property type="project" value="UniProtKB-KW"/>
</dbReference>
<proteinExistence type="predicted"/>
<dbReference type="InParanoid" id="A0A0C3DZ50"/>
<evidence type="ECO:0000256" key="2">
    <source>
        <dbReference type="ARBA" id="ARBA00004167"/>
    </source>
</evidence>
<evidence type="ECO:0000256" key="9">
    <source>
        <dbReference type="ARBA" id="ARBA00022805"/>
    </source>
</evidence>